<dbReference type="RefSeq" id="WP_136387004.1">
    <property type="nucleotide sequence ID" value="NZ_SSOD01000026.1"/>
</dbReference>
<gene>
    <name evidence="1" type="ORF">E6O51_21085</name>
</gene>
<dbReference type="Proteomes" id="UP000307956">
    <property type="component" value="Unassembled WGS sequence"/>
</dbReference>
<dbReference type="Gene3D" id="3.40.190.10">
    <property type="entry name" value="Periplasmic binding protein-like II"/>
    <property type="match status" value="1"/>
</dbReference>
<evidence type="ECO:0000313" key="2">
    <source>
        <dbReference type="Proteomes" id="UP000307956"/>
    </source>
</evidence>
<dbReference type="SUPFAM" id="SSF53850">
    <property type="entry name" value="Periplasmic binding protein-like II"/>
    <property type="match status" value="1"/>
</dbReference>
<comment type="caution">
    <text evidence="1">The sequence shown here is derived from an EMBL/GenBank/DDBJ whole genome shotgun (WGS) entry which is preliminary data.</text>
</comment>
<organism evidence="1 2">
    <name type="scientific">Pseudothauera rhizosphaerae</name>
    <dbReference type="NCBI Taxonomy" id="2565932"/>
    <lineage>
        <taxon>Bacteria</taxon>
        <taxon>Pseudomonadati</taxon>
        <taxon>Pseudomonadota</taxon>
        <taxon>Betaproteobacteria</taxon>
        <taxon>Rhodocyclales</taxon>
        <taxon>Zoogloeaceae</taxon>
        <taxon>Pseudothauera</taxon>
    </lineage>
</organism>
<dbReference type="AlphaFoldDB" id="A0A4S4A8Q2"/>
<proteinExistence type="predicted"/>
<evidence type="ECO:0000313" key="1">
    <source>
        <dbReference type="EMBL" id="THF55140.1"/>
    </source>
</evidence>
<dbReference type="EMBL" id="SSOD01000026">
    <property type="protein sequence ID" value="THF55140.1"/>
    <property type="molecule type" value="Genomic_DNA"/>
</dbReference>
<dbReference type="OrthoDB" id="366726at2"/>
<protein>
    <submittedName>
        <fullName evidence="1">ABC transporter substrate-binding protein</fullName>
    </submittedName>
</protein>
<sequence>MIPAEAEEPVFPEDEGGPARRLDFYGLSIPPLVRELRRQLAAHFHTRGMAPAWYVPRQLNPAPYHHFRDARHADELPGLIADAGPRYFARRDFLDRWRGTFAPLPPLPLRPEFGEAGLADPEGLVHVHACACWLILADLEMLGTRPLPRHWSDLLHPRYERDIVLNGDEHGPNPLILANLARDCTPAALEALGRNTVAIQGGAEMARAAGSRSPRRAALYVLPRFWAENNIHRDTTRIVWPEEGAYATPLLLLGKRDAGPSAAAVFDFLHGPQWNGQLENIHCIPADGRRATRPVPGRLRWLGWQAARDPALDDTIRAASAHFHRGYSR</sequence>
<accession>A0A4S4A8Q2</accession>
<keyword evidence="2" id="KW-1185">Reference proteome</keyword>
<dbReference type="Pfam" id="PF13343">
    <property type="entry name" value="SBP_bac_6"/>
    <property type="match status" value="1"/>
</dbReference>
<name>A0A4S4A8Q2_9RHOO</name>
<reference evidence="1 2" key="1">
    <citation type="submission" date="2019-04" db="EMBL/GenBank/DDBJ databases">
        <title>Azoarcus rhizosphaerae sp. nov. isolated from rhizosphere of Ficus religiosa.</title>
        <authorList>
            <person name="Lin S.-Y."/>
            <person name="Hameed A."/>
            <person name="Hsu Y.-H."/>
            <person name="Young C.-C."/>
        </authorList>
    </citation>
    <scope>NUCLEOTIDE SEQUENCE [LARGE SCALE GENOMIC DNA]</scope>
    <source>
        <strain evidence="1 2">CC-YHH848</strain>
    </source>
</reference>